<gene>
    <name evidence="1" type="ordered locus">Awo_c22550</name>
</gene>
<evidence type="ECO:0000313" key="2">
    <source>
        <dbReference type="Proteomes" id="UP000007177"/>
    </source>
</evidence>
<dbReference type="EMBL" id="CP002987">
    <property type="protein sequence ID" value="AFA49029.1"/>
    <property type="molecule type" value="Genomic_DNA"/>
</dbReference>
<accession>H6LCP2</accession>
<dbReference type="STRING" id="931626.Awo_c22550"/>
<dbReference type="Proteomes" id="UP000007177">
    <property type="component" value="Chromosome"/>
</dbReference>
<reference evidence="2" key="1">
    <citation type="submission" date="2011-07" db="EMBL/GenBank/DDBJ databases">
        <title>Complete genome sequence of Acetobacterium woodii.</title>
        <authorList>
            <person name="Poehlein A."/>
            <person name="Schmidt S."/>
            <person name="Kaster A.-K."/>
            <person name="Goenrich M."/>
            <person name="Vollmers J."/>
            <person name="Thuermer A."/>
            <person name="Gottschalk G."/>
            <person name="Thauer R.K."/>
            <person name="Daniel R."/>
            <person name="Mueller V."/>
        </authorList>
    </citation>
    <scope>NUCLEOTIDE SEQUENCE [LARGE SCALE GENOMIC DNA]</scope>
    <source>
        <strain evidence="2">ATCC 29683 / DSM 1030 / JCM 2381 / KCTC 1655 / WB1</strain>
    </source>
</reference>
<reference evidence="1 2" key="2">
    <citation type="journal article" date="2012" name="PLoS ONE">
        <title>An ancient pathway combining carbon dioxide fixation with the generation and utilization of a sodium ion gradient for ATP synthesis.</title>
        <authorList>
            <person name="Poehlein A."/>
            <person name="Schmidt S."/>
            <person name="Kaster A.K."/>
            <person name="Goenrich M."/>
            <person name="Vollmers J."/>
            <person name="Thurmer A."/>
            <person name="Bertsch J."/>
            <person name="Schuchmann K."/>
            <person name="Voigt B."/>
            <person name="Hecker M."/>
            <person name="Daniel R."/>
            <person name="Thauer R.K."/>
            <person name="Gottschalk G."/>
            <person name="Muller V."/>
        </authorList>
    </citation>
    <scope>NUCLEOTIDE SEQUENCE [LARGE SCALE GENOMIC DNA]</scope>
    <source>
        <strain evidence="2">ATCC 29683 / DSM 1030 / JCM 2381 / KCTC 1655 / WB1</strain>
    </source>
</reference>
<dbReference type="InterPro" id="IPR014958">
    <property type="entry name" value="DGC"/>
</dbReference>
<dbReference type="HOGENOM" id="CLU_155025_0_0_9"/>
<organism evidence="1 2">
    <name type="scientific">Acetobacterium woodii (strain ATCC 29683 / DSM 1030 / JCM 2381 / KCTC 1655 / WB1)</name>
    <dbReference type="NCBI Taxonomy" id="931626"/>
    <lineage>
        <taxon>Bacteria</taxon>
        <taxon>Bacillati</taxon>
        <taxon>Bacillota</taxon>
        <taxon>Clostridia</taxon>
        <taxon>Eubacteriales</taxon>
        <taxon>Eubacteriaceae</taxon>
        <taxon>Acetobacterium</taxon>
    </lineage>
</organism>
<dbReference type="AlphaFoldDB" id="H6LCP2"/>
<keyword evidence="2" id="KW-1185">Reference proteome</keyword>
<sequence length="130" mass="14137">MKVIPCSGIGKVFGLLAREAVLITTQEKCPDQTETLCLAHIVTEDDEVVEKIKGQNCITMDGCPKYCSKKSVEAAGGVVVKSYKVPDFLKPHRGEQHGSATALTEDGWKFAEELADVLSKTVAELQEEVK</sequence>
<proteinExistence type="predicted"/>
<dbReference type="RefSeq" id="WP_014356629.1">
    <property type="nucleotide sequence ID" value="NC_016894.1"/>
</dbReference>
<evidence type="ECO:0000313" key="1">
    <source>
        <dbReference type="EMBL" id="AFA49029.1"/>
    </source>
</evidence>
<protein>
    <recommendedName>
        <fullName evidence="3">DGC domain containing protein</fullName>
    </recommendedName>
</protein>
<name>H6LCP2_ACEWD</name>
<dbReference type="KEGG" id="awo:Awo_c22550"/>
<dbReference type="Pfam" id="PF08859">
    <property type="entry name" value="DGC"/>
    <property type="match status" value="1"/>
</dbReference>
<evidence type="ECO:0008006" key="3">
    <source>
        <dbReference type="Google" id="ProtNLM"/>
    </source>
</evidence>
<dbReference type="eggNOG" id="COG4273">
    <property type="taxonomic scope" value="Bacteria"/>
</dbReference>